<evidence type="ECO:0000313" key="2">
    <source>
        <dbReference type="EMBL" id="MBG6135822.1"/>
    </source>
</evidence>
<evidence type="ECO:0000259" key="1">
    <source>
        <dbReference type="Pfam" id="PF01872"/>
    </source>
</evidence>
<keyword evidence="3" id="KW-1185">Reference proteome</keyword>
<sequence>MKLTVTTFVSLDGVLQGPGGPEEDRTDGFDLGGWLIPYADQTFGGIVVDWITDADAFLLGRRSYQLLSSHWPNVTDPNDPIATKLNTLPKYVPSNTLTSLDWANSHLLTGDLVEEVTQLKAQHGRALQVHGSGQLIQALLAAGLVDELRLLTFPVVLGKGQRLFESGTTPAAWRLTDITSTDAGVIAHTYTYAGKPALGTIVVTDGQEELVIA</sequence>
<protein>
    <submittedName>
        <fullName evidence="2">Dihydrofolate reductase</fullName>
    </submittedName>
</protein>
<organism evidence="2 3">
    <name type="scientific">Longispora fulva</name>
    <dbReference type="NCBI Taxonomy" id="619741"/>
    <lineage>
        <taxon>Bacteria</taxon>
        <taxon>Bacillati</taxon>
        <taxon>Actinomycetota</taxon>
        <taxon>Actinomycetes</taxon>
        <taxon>Micromonosporales</taxon>
        <taxon>Micromonosporaceae</taxon>
        <taxon>Longispora</taxon>
    </lineage>
</organism>
<dbReference type="GO" id="GO:0009231">
    <property type="term" value="P:riboflavin biosynthetic process"/>
    <property type="evidence" value="ECO:0007669"/>
    <property type="project" value="InterPro"/>
</dbReference>
<dbReference type="EMBL" id="JADOUF010000001">
    <property type="protein sequence ID" value="MBG6135822.1"/>
    <property type="molecule type" value="Genomic_DNA"/>
</dbReference>
<dbReference type="Gene3D" id="3.40.430.10">
    <property type="entry name" value="Dihydrofolate Reductase, subunit A"/>
    <property type="match status" value="1"/>
</dbReference>
<dbReference type="SUPFAM" id="SSF53597">
    <property type="entry name" value="Dihydrofolate reductase-like"/>
    <property type="match status" value="1"/>
</dbReference>
<dbReference type="RefSeq" id="WP_231398739.1">
    <property type="nucleotide sequence ID" value="NZ_BONS01000002.1"/>
</dbReference>
<accession>A0A8J7KP23</accession>
<comment type="caution">
    <text evidence="2">The sequence shown here is derived from an EMBL/GenBank/DDBJ whole genome shotgun (WGS) entry which is preliminary data.</text>
</comment>
<dbReference type="PANTHER" id="PTHR38011:SF2">
    <property type="entry name" value="BIFUNCTIONAL DEAMINASE-REDUCTASE DOMAIN PROTEIN"/>
    <property type="match status" value="1"/>
</dbReference>
<evidence type="ECO:0000313" key="3">
    <source>
        <dbReference type="Proteomes" id="UP000622552"/>
    </source>
</evidence>
<dbReference type="InterPro" id="IPR002734">
    <property type="entry name" value="RibDG_C"/>
</dbReference>
<gene>
    <name evidence="2" type="ORF">IW245_002016</name>
</gene>
<dbReference type="InterPro" id="IPR024072">
    <property type="entry name" value="DHFR-like_dom_sf"/>
</dbReference>
<reference evidence="2" key="1">
    <citation type="submission" date="2020-11" db="EMBL/GenBank/DDBJ databases">
        <title>Sequencing the genomes of 1000 actinobacteria strains.</title>
        <authorList>
            <person name="Klenk H.-P."/>
        </authorList>
    </citation>
    <scope>NUCLEOTIDE SEQUENCE</scope>
    <source>
        <strain evidence="2">DSM 45356</strain>
    </source>
</reference>
<dbReference type="GO" id="GO:0008703">
    <property type="term" value="F:5-amino-6-(5-phosphoribosylamino)uracil reductase activity"/>
    <property type="evidence" value="ECO:0007669"/>
    <property type="project" value="InterPro"/>
</dbReference>
<dbReference type="AlphaFoldDB" id="A0A8J7KP23"/>
<dbReference type="PANTHER" id="PTHR38011">
    <property type="entry name" value="DIHYDROFOLATE REDUCTASE FAMILY PROTEIN (AFU_ORTHOLOGUE AFUA_8G06820)"/>
    <property type="match status" value="1"/>
</dbReference>
<dbReference type="Pfam" id="PF01872">
    <property type="entry name" value="RibD_C"/>
    <property type="match status" value="1"/>
</dbReference>
<proteinExistence type="predicted"/>
<dbReference type="InterPro" id="IPR050765">
    <property type="entry name" value="Riboflavin_Biosynth_HTPR"/>
</dbReference>
<dbReference type="Proteomes" id="UP000622552">
    <property type="component" value="Unassembled WGS sequence"/>
</dbReference>
<name>A0A8J7KP23_9ACTN</name>
<feature type="domain" description="Bacterial bifunctional deaminase-reductase C-terminal" evidence="1">
    <location>
        <begin position="2"/>
        <end position="186"/>
    </location>
</feature>